<dbReference type="NCBIfam" id="TIGR01252">
    <property type="entry name" value="acetolac_decarb"/>
    <property type="match status" value="1"/>
</dbReference>
<comment type="catalytic activity">
    <reaction evidence="1 9">
        <text>(2S)-2-acetolactate + H(+) = (R)-acetoin + CO2</text>
        <dbReference type="Rhea" id="RHEA:21580"/>
        <dbReference type="ChEBI" id="CHEBI:15378"/>
        <dbReference type="ChEBI" id="CHEBI:15686"/>
        <dbReference type="ChEBI" id="CHEBI:16526"/>
        <dbReference type="ChEBI" id="CHEBI:58476"/>
        <dbReference type="EC" id="4.1.1.5"/>
    </reaction>
</comment>
<feature type="chain" id="PRO_5004192627" description="Alpha-acetolactate decarboxylase" evidence="10">
    <location>
        <begin position="24"/>
        <end position="257"/>
    </location>
</feature>
<comment type="similarity">
    <text evidence="3 9">Belongs to the alpha-acetolactate decarboxylase family.</text>
</comment>
<dbReference type="RefSeq" id="WP_006002255.1">
    <property type="nucleotide sequence ID" value="NZ_AAEW02000019.1"/>
</dbReference>
<keyword evidence="8 9" id="KW-0456">Lyase</keyword>
<dbReference type="PANTHER" id="PTHR35524">
    <property type="entry name" value="ALPHA-ACETOLACTATE DECARBOXYLASE"/>
    <property type="match status" value="1"/>
</dbReference>
<evidence type="ECO:0000313" key="12">
    <source>
        <dbReference type="Proteomes" id="UP000005695"/>
    </source>
</evidence>
<keyword evidence="10" id="KW-0732">Signal</keyword>
<keyword evidence="7 9" id="KW-0005">Acetoin biosynthesis</keyword>
<evidence type="ECO:0000256" key="4">
    <source>
        <dbReference type="ARBA" id="ARBA00013204"/>
    </source>
</evidence>
<organism evidence="11 12">
    <name type="scientific">Desulfuromonas acetoxidans (strain DSM 684 / 11070)</name>
    <dbReference type="NCBI Taxonomy" id="281689"/>
    <lineage>
        <taxon>Bacteria</taxon>
        <taxon>Pseudomonadati</taxon>
        <taxon>Thermodesulfobacteriota</taxon>
        <taxon>Desulfuromonadia</taxon>
        <taxon>Desulfuromonadales</taxon>
        <taxon>Desulfuromonadaceae</taxon>
        <taxon>Desulfuromonas</taxon>
    </lineage>
</organism>
<feature type="signal peptide" evidence="10">
    <location>
        <begin position="1"/>
        <end position="23"/>
    </location>
</feature>
<dbReference type="Pfam" id="PF03306">
    <property type="entry name" value="AAL_decarboxy"/>
    <property type="match status" value="1"/>
</dbReference>
<comment type="caution">
    <text evidence="11">The sequence shown here is derived from an EMBL/GenBank/DDBJ whole genome shotgun (WGS) entry which is preliminary data.</text>
</comment>
<proteinExistence type="inferred from homology"/>
<dbReference type="CDD" id="cd17299">
    <property type="entry name" value="acetolactate_decarboxylase"/>
    <property type="match status" value="1"/>
</dbReference>
<dbReference type="PIRSF" id="PIRSF001332">
    <property type="entry name" value="Acetolac_decarb"/>
    <property type="match status" value="1"/>
</dbReference>
<accession>Q1JWS4</accession>
<reference evidence="11" key="2">
    <citation type="submission" date="2006-05" db="EMBL/GenBank/DDBJ databases">
        <title>Sequencing of the draft genome and assembly of Desulfuromonas acetoxidans DSM 684.</title>
        <authorList>
            <consortium name="US DOE Joint Genome Institute (JGI-PGF)"/>
            <person name="Copeland A."/>
            <person name="Lucas S."/>
            <person name="Lapidus A."/>
            <person name="Barry K."/>
            <person name="Detter J.C."/>
            <person name="Glavina del Rio T."/>
            <person name="Hammon N."/>
            <person name="Israni S."/>
            <person name="Dalin E."/>
            <person name="Tice H."/>
            <person name="Bruce D."/>
            <person name="Pitluck S."/>
            <person name="Richardson P."/>
        </authorList>
    </citation>
    <scope>NUCLEOTIDE SEQUENCE [LARGE SCALE GENOMIC DNA]</scope>
    <source>
        <strain evidence="11">DSM 684</strain>
    </source>
</reference>
<dbReference type="EMBL" id="AAEW02000019">
    <property type="protein sequence ID" value="EAT14720.1"/>
    <property type="molecule type" value="Genomic_DNA"/>
</dbReference>
<dbReference type="Proteomes" id="UP000005695">
    <property type="component" value="Unassembled WGS sequence"/>
</dbReference>
<keyword evidence="6 9" id="KW-0210">Decarboxylase</keyword>
<comment type="pathway">
    <text evidence="2 9">Polyol metabolism; (R,R)-butane-2,3-diol biosynthesis; (R,R)-butane-2,3-diol from pyruvate: step 2/3.</text>
</comment>
<name>Q1JWS4_DESA6</name>
<sequence length="257" mass="28213">MTKMSRYILVCLLLLTWSSVVFAAQPALVQISTIDALLGGMYDGVTTIGDLKQHGDLGIGTFDGLDGEMVVVDGQVFRVPADGHVMPVSDNETTPFASVTRFAPTRHLSLEQGTDLAAFTAQMDKIMGSPNLFCAFKVEGLFKHVRTRSVPKQNKPYPPLVEVVKHQPVFEMDNVRGVLVGFYCPPFVKGVNVPGYHLHFLSADQQQGGHVLAFDVEQATVALQPLHRFTLLLPQGGDFSTMDLERDRGAELEKVEK</sequence>
<dbReference type="SUPFAM" id="SSF117856">
    <property type="entry name" value="AF0104/ALDC/Ptd012-like"/>
    <property type="match status" value="1"/>
</dbReference>
<evidence type="ECO:0000256" key="1">
    <source>
        <dbReference type="ARBA" id="ARBA00001784"/>
    </source>
</evidence>
<dbReference type="GO" id="GO:0047605">
    <property type="term" value="F:acetolactate decarboxylase activity"/>
    <property type="evidence" value="ECO:0007669"/>
    <property type="project" value="UniProtKB-UniRule"/>
</dbReference>
<evidence type="ECO:0000256" key="2">
    <source>
        <dbReference type="ARBA" id="ARBA00005170"/>
    </source>
</evidence>
<dbReference type="AlphaFoldDB" id="Q1JWS4"/>
<evidence type="ECO:0000256" key="10">
    <source>
        <dbReference type="SAM" id="SignalP"/>
    </source>
</evidence>
<gene>
    <name evidence="11" type="ORF">Dace_0685</name>
</gene>
<keyword evidence="12" id="KW-1185">Reference proteome</keyword>
<evidence type="ECO:0000256" key="9">
    <source>
        <dbReference type="PIRNR" id="PIRNR001332"/>
    </source>
</evidence>
<evidence type="ECO:0000256" key="7">
    <source>
        <dbReference type="ARBA" id="ARBA00023061"/>
    </source>
</evidence>
<protein>
    <recommendedName>
        <fullName evidence="5 9">Alpha-acetolactate decarboxylase</fullName>
        <ecNumber evidence="4 9">4.1.1.5</ecNumber>
    </recommendedName>
</protein>
<reference evidence="11" key="1">
    <citation type="submission" date="2006-05" db="EMBL/GenBank/DDBJ databases">
        <title>Annotation of the draft genome assembly of Desulfuromonas acetoxidans DSM 684.</title>
        <authorList>
            <consortium name="US DOE Joint Genome Institute (JGI-ORNL)"/>
            <person name="Larimer F."/>
            <person name="Land M."/>
            <person name="Hauser L."/>
        </authorList>
    </citation>
    <scope>NUCLEOTIDE SEQUENCE [LARGE SCALE GENOMIC DNA]</scope>
    <source>
        <strain evidence="11">DSM 684</strain>
    </source>
</reference>
<evidence type="ECO:0000256" key="6">
    <source>
        <dbReference type="ARBA" id="ARBA00022793"/>
    </source>
</evidence>
<dbReference type="UniPathway" id="UPA00626">
    <property type="reaction ID" value="UER00678"/>
</dbReference>
<evidence type="ECO:0000256" key="5">
    <source>
        <dbReference type="ARBA" id="ARBA00020164"/>
    </source>
</evidence>
<dbReference type="GO" id="GO:0045151">
    <property type="term" value="P:acetoin biosynthetic process"/>
    <property type="evidence" value="ECO:0007669"/>
    <property type="project" value="UniProtKB-UniRule"/>
</dbReference>
<evidence type="ECO:0000313" key="11">
    <source>
        <dbReference type="EMBL" id="EAT14720.1"/>
    </source>
</evidence>
<dbReference type="InterPro" id="IPR005128">
    <property type="entry name" value="Acetolactate_a_deCO2ase"/>
</dbReference>
<dbReference type="Gene3D" id="3.30.1330.80">
    <property type="entry name" value="Hypothetical protein, similar to alpha- acetolactate decarboxylase, domain 2"/>
    <property type="match status" value="2"/>
</dbReference>
<evidence type="ECO:0000256" key="8">
    <source>
        <dbReference type="ARBA" id="ARBA00023239"/>
    </source>
</evidence>
<dbReference type="PANTHER" id="PTHR35524:SF1">
    <property type="entry name" value="ALPHA-ACETOLACTATE DECARBOXYLASE"/>
    <property type="match status" value="1"/>
</dbReference>
<evidence type="ECO:0000256" key="3">
    <source>
        <dbReference type="ARBA" id="ARBA00007106"/>
    </source>
</evidence>
<dbReference type="EC" id="4.1.1.5" evidence="4 9"/>